<feature type="coiled-coil region" evidence="1">
    <location>
        <begin position="23"/>
        <end position="95"/>
    </location>
</feature>
<evidence type="ECO:0000313" key="2">
    <source>
        <dbReference type="EMBL" id="CAG8564762.1"/>
    </source>
</evidence>
<organism evidence="2 3">
    <name type="scientific">Cetraspora pellucida</name>
    <dbReference type="NCBI Taxonomy" id="1433469"/>
    <lineage>
        <taxon>Eukaryota</taxon>
        <taxon>Fungi</taxon>
        <taxon>Fungi incertae sedis</taxon>
        <taxon>Mucoromycota</taxon>
        <taxon>Glomeromycotina</taxon>
        <taxon>Glomeromycetes</taxon>
        <taxon>Diversisporales</taxon>
        <taxon>Gigasporaceae</taxon>
        <taxon>Cetraspora</taxon>
    </lineage>
</organism>
<proteinExistence type="predicted"/>
<name>A0A9N9FXN8_9GLOM</name>
<evidence type="ECO:0000256" key="1">
    <source>
        <dbReference type="SAM" id="Coils"/>
    </source>
</evidence>
<accession>A0A9N9FXN8</accession>
<sequence length="101" mass="12395">MTKFWNNTLHSLLKTKSEDNMSKNQLLLQIEQLKASLEEQKRENAFLKESHANEIYEREREEMERIYKHEREVRERTHKREVELMQQNINILEQKINDLQA</sequence>
<reference evidence="2" key="1">
    <citation type="submission" date="2021-06" db="EMBL/GenBank/DDBJ databases">
        <authorList>
            <person name="Kallberg Y."/>
            <person name="Tangrot J."/>
            <person name="Rosling A."/>
        </authorList>
    </citation>
    <scope>NUCLEOTIDE SEQUENCE</scope>
    <source>
        <strain evidence="2">FL966</strain>
    </source>
</reference>
<keyword evidence="1" id="KW-0175">Coiled coil</keyword>
<comment type="caution">
    <text evidence="2">The sequence shown here is derived from an EMBL/GenBank/DDBJ whole genome shotgun (WGS) entry which is preliminary data.</text>
</comment>
<dbReference type="AlphaFoldDB" id="A0A9N9FXN8"/>
<gene>
    <name evidence="2" type="ORF">CPELLU_LOCUS5373</name>
</gene>
<protein>
    <submittedName>
        <fullName evidence="2">13564_t:CDS:1</fullName>
    </submittedName>
</protein>
<dbReference type="Proteomes" id="UP000789759">
    <property type="component" value="Unassembled WGS sequence"/>
</dbReference>
<dbReference type="EMBL" id="CAJVQA010003045">
    <property type="protein sequence ID" value="CAG8564762.1"/>
    <property type="molecule type" value="Genomic_DNA"/>
</dbReference>
<evidence type="ECO:0000313" key="3">
    <source>
        <dbReference type="Proteomes" id="UP000789759"/>
    </source>
</evidence>
<keyword evidence="3" id="KW-1185">Reference proteome</keyword>